<organism evidence="5 6">
    <name type="scientific">Roseiarcus fermentans</name>
    <dbReference type="NCBI Taxonomy" id="1473586"/>
    <lineage>
        <taxon>Bacteria</taxon>
        <taxon>Pseudomonadati</taxon>
        <taxon>Pseudomonadota</taxon>
        <taxon>Alphaproteobacteria</taxon>
        <taxon>Hyphomicrobiales</taxon>
        <taxon>Roseiarcaceae</taxon>
        <taxon>Roseiarcus</taxon>
    </lineage>
</organism>
<evidence type="ECO:0000256" key="3">
    <source>
        <dbReference type="ARBA" id="ARBA00022764"/>
    </source>
</evidence>
<comment type="subcellular location">
    <subcellularLocation>
        <location evidence="1">Periplasm</location>
    </subcellularLocation>
</comment>
<feature type="chain" id="PRO_5017008380" evidence="4">
    <location>
        <begin position="23"/>
        <end position="417"/>
    </location>
</feature>
<gene>
    <name evidence="5" type="ORF">DFR50_10681</name>
</gene>
<dbReference type="Gene3D" id="3.40.190.10">
    <property type="entry name" value="Periplasmic binding protein-like II"/>
    <property type="match status" value="2"/>
</dbReference>
<keyword evidence="4" id="KW-0732">Signal</keyword>
<dbReference type="Pfam" id="PF01547">
    <property type="entry name" value="SBP_bac_1"/>
    <property type="match status" value="1"/>
</dbReference>
<name>A0A366FQX2_9HYPH</name>
<evidence type="ECO:0000313" key="5">
    <source>
        <dbReference type="EMBL" id="RBP16119.1"/>
    </source>
</evidence>
<dbReference type="EMBL" id="QNRK01000006">
    <property type="protein sequence ID" value="RBP16119.1"/>
    <property type="molecule type" value="Genomic_DNA"/>
</dbReference>
<evidence type="ECO:0000256" key="2">
    <source>
        <dbReference type="ARBA" id="ARBA00008520"/>
    </source>
</evidence>
<dbReference type="PANTHER" id="PTHR43649">
    <property type="entry name" value="ARABINOSE-BINDING PROTEIN-RELATED"/>
    <property type="match status" value="1"/>
</dbReference>
<evidence type="ECO:0000313" key="6">
    <source>
        <dbReference type="Proteomes" id="UP000253529"/>
    </source>
</evidence>
<comment type="caution">
    <text evidence="5">The sequence shown here is derived from an EMBL/GenBank/DDBJ whole genome shotgun (WGS) entry which is preliminary data.</text>
</comment>
<evidence type="ECO:0000256" key="4">
    <source>
        <dbReference type="SAM" id="SignalP"/>
    </source>
</evidence>
<dbReference type="InterPro" id="IPR006059">
    <property type="entry name" value="SBP"/>
</dbReference>
<accession>A0A366FQX2</accession>
<dbReference type="RefSeq" id="WP_113888562.1">
    <property type="nucleotide sequence ID" value="NZ_QNRK01000006.1"/>
</dbReference>
<sequence>MTLRKSLFVAACIAAFSAPAFADTNVTVLHVSENPAQRGLWEKIAADYNASHKGVNVQMKYLENEAFKAKLPTMLQSDSRPDLFYSWAGGVMQAQDKAGFLKDITADVATVDQTLSPTAVDAFKVDGKVVGVPFEQGEVVFYYNKKLFEKAGVKAEDIKSWDDFLAAVKKLKAAGITPIAVGAGEKWPMHFYYSYLVMRLGGEHALTDAKAGKDGGFKSPAFVDAGKRLRELAALEPFQPGYLQTSHAQSSGIFGDGKAAMDLMGQWLLGMQAPNSASGKGLPEEDIGILSFPVVAGGKGKATDTLGGINGWLVSKSAPPEAVDFLKFFSQEKYAKEAAASAAYIPVVKGADASFTNPLFKRLASDLAATTYHQNFFDQDLGPSVGRVINDVSVAVAAGEMTPEAAAAAIQEAADQQ</sequence>
<dbReference type="GO" id="GO:0042597">
    <property type="term" value="C:periplasmic space"/>
    <property type="evidence" value="ECO:0007669"/>
    <property type="project" value="UniProtKB-SubCell"/>
</dbReference>
<dbReference type="OrthoDB" id="9798191at2"/>
<reference evidence="5 6" key="1">
    <citation type="submission" date="2018-06" db="EMBL/GenBank/DDBJ databases">
        <title>Genomic Encyclopedia of Type Strains, Phase IV (KMG-IV): sequencing the most valuable type-strain genomes for metagenomic binning, comparative biology and taxonomic classification.</title>
        <authorList>
            <person name="Goeker M."/>
        </authorList>
    </citation>
    <scope>NUCLEOTIDE SEQUENCE [LARGE SCALE GENOMIC DNA]</scope>
    <source>
        <strain evidence="5 6">DSM 24875</strain>
    </source>
</reference>
<feature type="signal peptide" evidence="4">
    <location>
        <begin position="1"/>
        <end position="22"/>
    </location>
</feature>
<comment type="similarity">
    <text evidence="2">Belongs to the bacterial solute-binding protein 1 family.</text>
</comment>
<dbReference type="Proteomes" id="UP000253529">
    <property type="component" value="Unassembled WGS sequence"/>
</dbReference>
<keyword evidence="6" id="KW-1185">Reference proteome</keyword>
<proteinExistence type="inferred from homology"/>
<protein>
    <submittedName>
        <fullName evidence="5">Carbohydrate ABC transporter substrate-binding protein (CUT1 family)</fullName>
    </submittedName>
</protein>
<dbReference type="InterPro" id="IPR050490">
    <property type="entry name" value="Bact_solute-bd_prot1"/>
</dbReference>
<dbReference type="PANTHER" id="PTHR43649:SF14">
    <property type="entry name" value="BLR3389 PROTEIN"/>
    <property type="match status" value="1"/>
</dbReference>
<dbReference type="SUPFAM" id="SSF53850">
    <property type="entry name" value="Periplasmic binding protein-like II"/>
    <property type="match status" value="1"/>
</dbReference>
<evidence type="ECO:0000256" key="1">
    <source>
        <dbReference type="ARBA" id="ARBA00004418"/>
    </source>
</evidence>
<dbReference type="AlphaFoldDB" id="A0A366FQX2"/>
<keyword evidence="3" id="KW-0574">Periplasm</keyword>